<dbReference type="SUPFAM" id="SSF53720">
    <property type="entry name" value="ALDH-like"/>
    <property type="match status" value="1"/>
</dbReference>
<comment type="caution">
    <text evidence="3">The sequence shown here is derived from an EMBL/GenBank/DDBJ whole genome shotgun (WGS) entry which is preliminary data.</text>
</comment>
<dbReference type="Gene3D" id="3.40.605.10">
    <property type="entry name" value="Aldehyde Dehydrogenase, Chain A, domain 1"/>
    <property type="match status" value="1"/>
</dbReference>
<dbReference type="InterPro" id="IPR015590">
    <property type="entry name" value="Aldehyde_DH_dom"/>
</dbReference>
<dbReference type="PANTHER" id="PTHR43353">
    <property type="entry name" value="SUCCINATE-SEMIALDEHYDE DEHYDROGENASE, MITOCHONDRIAL"/>
    <property type="match status" value="1"/>
</dbReference>
<keyword evidence="1" id="KW-0560">Oxidoreductase</keyword>
<evidence type="ECO:0000256" key="1">
    <source>
        <dbReference type="ARBA" id="ARBA00023002"/>
    </source>
</evidence>
<proteinExistence type="predicted"/>
<dbReference type="Gene3D" id="3.40.309.10">
    <property type="entry name" value="Aldehyde Dehydrogenase, Chain A, domain 2"/>
    <property type="match status" value="1"/>
</dbReference>
<gene>
    <name evidence="3" type="ORF">Sste5346_005988</name>
</gene>
<dbReference type="InterPro" id="IPR016161">
    <property type="entry name" value="Ald_DH/histidinol_DH"/>
</dbReference>
<name>A0ABR3Z1Y4_9PEZI</name>
<evidence type="ECO:0000313" key="4">
    <source>
        <dbReference type="Proteomes" id="UP001583186"/>
    </source>
</evidence>
<protein>
    <recommendedName>
        <fullName evidence="2">Aldehyde dehydrogenase domain-containing protein</fullName>
    </recommendedName>
</protein>
<organism evidence="3 4">
    <name type="scientific">Sporothrix stenoceras</name>
    <dbReference type="NCBI Taxonomy" id="5173"/>
    <lineage>
        <taxon>Eukaryota</taxon>
        <taxon>Fungi</taxon>
        <taxon>Dikarya</taxon>
        <taxon>Ascomycota</taxon>
        <taxon>Pezizomycotina</taxon>
        <taxon>Sordariomycetes</taxon>
        <taxon>Sordariomycetidae</taxon>
        <taxon>Ophiostomatales</taxon>
        <taxon>Ophiostomataceae</taxon>
        <taxon>Sporothrix</taxon>
    </lineage>
</organism>
<accession>A0ABR3Z1Y4</accession>
<reference evidence="3 4" key="1">
    <citation type="journal article" date="2024" name="IMA Fungus">
        <title>IMA Genome - F19 : A genome assembly and annotation guide to empower mycologists, including annotated draft genome sequences of Ceratocystis pirilliformis, Diaporthe australafricana, Fusarium ophioides, Paecilomyces lecythidis, and Sporothrix stenoceras.</title>
        <authorList>
            <person name="Aylward J."/>
            <person name="Wilson A.M."/>
            <person name="Visagie C.M."/>
            <person name="Spraker J."/>
            <person name="Barnes I."/>
            <person name="Buitendag C."/>
            <person name="Ceriani C."/>
            <person name="Del Mar Angel L."/>
            <person name="du Plessis D."/>
            <person name="Fuchs T."/>
            <person name="Gasser K."/>
            <person name="Kramer D."/>
            <person name="Li W."/>
            <person name="Munsamy K."/>
            <person name="Piso A."/>
            <person name="Price J.L."/>
            <person name="Sonnekus B."/>
            <person name="Thomas C."/>
            <person name="van der Nest A."/>
            <person name="van Dijk A."/>
            <person name="van Heerden A."/>
            <person name="van Vuuren N."/>
            <person name="Yilmaz N."/>
            <person name="Duong T.A."/>
            <person name="van der Merwe N.A."/>
            <person name="Wingfield M.J."/>
            <person name="Wingfield B.D."/>
        </authorList>
    </citation>
    <scope>NUCLEOTIDE SEQUENCE [LARGE SCALE GENOMIC DNA]</scope>
    <source>
        <strain evidence="3 4">CMW 5346</strain>
    </source>
</reference>
<dbReference type="PANTHER" id="PTHR43353:SF6">
    <property type="entry name" value="CYTOPLASMIC ALDEHYDE DEHYDROGENASE (EUROFUNG)"/>
    <property type="match status" value="1"/>
</dbReference>
<feature type="non-terminal residue" evidence="3">
    <location>
        <position position="1"/>
    </location>
</feature>
<sequence length="300" mass="32133">GSEISPRCFWAIGDLFRQAGLPGGCLNVIYHRPSDAADITRLLIEQPAVKKINFTGSTVVGRIIAETAGRNLKPVLMELGGKNNAIVREDANLPHAAQQCQICMSTERILVHESVVDAFKVELTKAVSMMFGDSATAQPLALPASVSKVMHLGQDAVSKGAIVIHGQIPASSSSTLSKTNGTFRPFVLGGVTEDMDIYHTESFGPCVSLITFGNDEEAIRIANDTEYGLSGAVFTKDLVKGLWVARRIETGAVHINSMTVHDEAGLPHGGVKNSGWGRFNADAGLNEFLRTKTITFRAAE</sequence>
<evidence type="ECO:0000259" key="2">
    <source>
        <dbReference type="Pfam" id="PF00171"/>
    </source>
</evidence>
<feature type="domain" description="Aldehyde dehydrogenase" evidence="2">
    <location>
        <begin position="2"/>
        <end position="294"/>
    </location>
</feature>
<dbReference type="InterPro" id="IPR016162">
    <property type="entry name" value="Ald_DH_N"/>
</dbReference>
<dbReference type="Proteomes" id="UP001583186">
    <property type="component" value="Unassembled WGS sequence"/>
</dbReference>
<dbReference type="InterPro" id="IPR016163">
    <property type="entry name" value="Ald_DH_C"/>
</dbReference>
<dbReference type="EMBL" id="JAWCUI010000034">
    <property type="protein sequence ID" value="KAL1894202.1"/>
    <property type="molecule type" value="Genomic_DNA"/>
</dbReference>
<evidence type="ECO:0000313" key="3">
    <source>
        <dbReference type="EMBL" id="KAL1894202.1"/>
    </source>
</evidence>
<keyword evidence="4" id="KW-1185">Reference proteome</keyword>
<dbReference type="InterPro" id="IPR050740">
    <property type="entry name" value="Aldehyde_DH_Superfamily"/>
</dbReference>
<dbReference type="Pfam" id="PF00171">
    <property type="entry name" value="Aldedh"/>
    <property type="match status" value="1"/>
</dbReference>